<dbReference type="EMBL" id="FNIL01000001">
    <property type="protein sequence ID" value="SDN22042.1"/>
    <property type="molecule type" value="Genomic_DNA"/>
</dbReference>
<proteinExistence type="predicted"/>
<organism evidence="1 2">
    <name type="scientific">Alkalicoccus daliensis</name>
    <dbReference type="NCBI Taxonomy" id="745820"/>
    <lineage>
        <taxon>Bacteria</taxon>
        <taxon>Bacillati</taxon>
        <taxon>Bacillota</taxon>
        <taxon>Bacilli</taxon>
        <taxon>Bacillales</taxon>
        <taxon>Bacillaceae</taxon>
        <taxon>Alkalicoccus</taxon>
    </lineage>
</organism>
<sequence>MKQNKFLITKEILLAQSECGDWEQKRTRTHPSGADDLIGF</sequence>
<keyword evidence="2" id="KW-1185">Reference proteome</keyword>
<dbReference type="AlphaFoldDB" id="A0A1G9ZKL5"/>
<name>A0A1G9ZKL5_9BACI</name>
<dbReference type="Proteomes" id="UP000198778">
    <property type="component" value="Unassembled WGS sequence"/>
</dbReference>
<dbReference type="RefSeq" id="WP_280138076.1">
    <property type="nucleotide sequence ID" value="NZ_FNIL01000001.1"/>
</dbReference>
<dbReference type="STRING" id="745820.SAMN04488053_101152"/>
<reference evidence="2" key="1">
    <citation type="submission" date="2016-10" db="EMBL/GenBank/DDBJ databases">
        <authorList>
            <person name="Varghese N."/>
            <person name="Submissions S."/>
        </authorList>
    </citation>
    <scope>NUCLEOTIDE SEQUENCE [LARGE SCALE GENOMIC DNA]</scope>
    <source>
        <strain evidence="2">CGMCC 1.10369</strain>
    </source>
</reference>
<evidence type="ECO:0000313" key="2">
    <source>
        <dbReference type="Proteomes" id="UP000198778"/>
    </source>
</evidence>
<accession>A0A1G9ZKL5</accession>
<evidence type="ECO:0000313" key="1">
    <source>
        <dbReference type="EMBL" id="SDN22042.1"/>
    </source>
</evidence>
<protein>
    <submittedName>
        <fullName evidence="1">Uncharacterized protein</fullName>
    </submittedName>
</protein>
<gene>
    <name evidence="1" type="ORF">SAMN04488053_101152</name>
</gene>